<evidence type="ECO:0000256" key="7">
    <source>
        <dbReference type="ARBA" id="ARBA00022679"/>
    </source>
</evidence>
<evidence type="ECO:0000256" key="11">
    <source>
        <dbReference type="ARBA" id="ARBA00030980"/>
    </source>
</evidence>
<feature type="non-terminal residue" evidence="17">
    <location>
        <position position="308"/>
    </location>
</feature>
<evidence type="ECO:0000256" key="6">
    <source>
        <dbReference type="ARBA" id="ARBA00022527"/>
    </source>
</evidence>
<dbReference type="GO" id="GO:0050684">
    <property type="term" value="P:regulation of mRNA processing"/>
    <property type="evidence" value="ECO:0007669"/>
    <property type="project" value="TreeGrafter"/>
</dbReference>
<protein>
    <recommendedName>
        <fullName evidence="5">EKC/KEOPS complex subunit BUD32</fullName>
        <ecNumber evidence="3">2.7.11.1</ecNumber>
    </recommendedName>
    <alternativeName>
        <fullName evidence="11 12">Atypical Serine/threonine protein kinase BUD32</fullName>
    </alternativeName>
    <alternativeName>
        <fullName evidence="4">EKC/KEOPS complex subunit bud32</fullName>
    </alternativeName>
</protein>
<evidence type="ECO:0000256" key="15">
    <source>
        <dbReference type="PROSITE-ProRule" id="PRU10141"/>
    </source>
</evidence>
<comment type="catalytic activity">
    <reaction evidence="13">
        <text>L-threonyl-[protein] + ATP = O-phospho-L-threonyl-[protein] + ADP + H(+)</text>
        <dbReference type="Rhea" id="RHEA:46608"/>
        <dbReference type="Rhea" id="RHEA-COMP:11060"/>
        <dbReference type="Rhea" id="RHEA-COMP:11605"/>
        <dbReference type="ChEBI" id="CHEBI:15378"/>
        <dbReference type="ChEBI" id="CHEBI:30013"/>
        <dbReference type="ChEBI" id="CHEBI:30616"/>
        <dbReference type="ChEBI" id="CHEBI:61977"/>
        <dbReference type="ChEBI" id="CHEBI:456216"/>
        <dbReference type="EC" id="2.7.11.1"/>
    </reaction>
</comment>
<evidence type="ECO:0000259" key="16">
    <source>
        <dbReference type="PROSITE" id="PS50011"/>
    </source>
</evidence>
<keyword evidence="9 17" id="KW-0418">Kinase</keyword>
<evidence type="ECO:0000256" key="14">
    <source>
        <dbReference type="ARBA" id="ARBA00048679"/>
    </source>
</evidence>
<evidence type="ECO:0000256" key="5">
    <source>
        <dbReference type="ARBA" id="ARBA00019973"/>
    </source>
</evidence>
<evidence type="ECO:0000256" key="1">
    <source>
        <dbReference type="ARBA" id="ARBA00003747"/>
    </source>
</evidence>
<evidence type="ECO:0000256" key="9">
    <source>
        <dbReference type="ARBA" id="ARBA00022777"/>
    </source>
</evidence>
<gene>
    <name evidence="17" type="ORF">K505DRAFT_190330</name>
</gene>
<evidence type="ECO:0000256" key="8">
    <source>
        <dbReference type="ARBA" id="ARBA00022741"/>
    </source>
</evidence>
<dbReference type="AlphaFoldDB" id="A0A6A6WY77"/>
<organism evidence="17 18">
    <name type="scientific">Melanomma pulvis-pyrius CBS 109.77</name>
    <dbReference type="NCBI Taxonomy" id="1314802"/>
    <lineage>
        <taxon>Eukaryota</taxon>
        <taxon>Fungi</taxon>
        <taxon>Dikarya</taxon>
        <taxon>Ascomycota</taxon>
        <taxon>Pezizomycotina</taxon>
        <taxon>Dothideomycetes</taxon>
        <taxon>Pleosporomycetidae</taxon>
        <taxon>Pleosporales</taxon>
        <taxon>Melanommataceae</taxon>
        <taxon>Melanomma</taxon>
    </lineage>
</organism>
<feature type="binding site" evidence="15">
    <location>
        <position position="62"/>
    </location>
    <ligand>
        <name>ATP</name>
        <dbReference type="ChEBI" id="CHEBI:30616"/>
    </ligand>
</feature>
<comment type="subunit">
    <text evidence="2">Component of the EKC/KEOPS complex composed of at least BUD32, CGI121, GON7, KAE1 and PCC1; the whole complex dimerizes.</text>
</comment>
<keyword evidence="6" id="KW-0723">Serine/threonine-protein kinase</keyword>
<dbReference type="InterPro" id="IPR017441">
    <property type="entry name" value="Protein_kinase_ATP_BS"/>
</dbReference>
<comment type="function">
    <text evidence="1">Component of the EKC/KEOPS complex that is required for the formation of a threonylcarbamoyl group on adenosine at position 37 (t(6)A37) in tRNAs that read codons beginning with adenine. The complex is probably involved in the transfer of the threonylcarbamoyl moiety of threonylcarbamoyl-AMP (TC-AMP) to the N6 group of A37. BUD32 has ATPase activity in the context of the EKC/KEOPS complex and likely plays a supporting role to the catalytic subunit KAE1. The EKC/KEOPS complex also promotes both telomere uncapping and telomere elongation. The complex is required for efficient recruitment of transcriptional coactivators.</text>
</comment>
<keyword evidence="18" id="KW-1185">Reference proteome</keyword>
<dbReference type="Proteomes" id="UP000799757">
    <property type="component" value="Unassembled WGS sequence"/>
</dbReference>
<dbReference type="GO" id="GO:0005524">
    <property type="term" value="F:ATP binding"/>
    <property type="evidence" value="ECO:0007669"/>
    <property type="project" value="UniProtKB-UniRule"/>
</dbReference>
<dbReference type="PANTHER" id="PTHR47634:SF9">
    <property type="entry name" value="PROTEIN KINASE DOMAIN-CONTAINING PROTEIN-RELATED"/>
    <property type="match status" value="1"/>
</dbReference>
<evidence type="ECO:0000256" key="2">
    <source>
        <dbReference type="ARBA" id="ARBA00011534"/>
    </source>
</evidence>
<dbReference type="InterPro" id="IPR000719">
    <property type="entry name" value="Prot_kinase_dom"/>
</dbReference>
<dbReference type="GO" id="GO:0004674">
    <property type="term" value="F:protein serine/threonine kinase activity"/>
    <property type="evidence" value="ECO:0007669"/>
    <property type="project" value="UniProtKB-KW"/>
</dbReference>
<keyword evidence="8 15" id="KW-0547">Nucleotide-binding</keyword>
<dbReference type="InterPro" id="IPR011009">
    <property type="entry name" value="Kinase-like_dom_sf"/>
</dbReference>
<dbReference type="InterPro" id="IPR051334">
    <property type="entry name" value="SRPK"/>
</dbReference>
<evidence type="ECO:0000256" key="12">
    <source>
        <dbReference type="ARBA" id="ARBA00033194"/>
    </source>
</evidence>
<dbReference type="SUPFAM" id="SSF56112">
    <property type="entry name" value="Protein kinase-like (PK-like)"/>
    <property type="match status" value="1"/>
</dbReference>
<dbReference type="PROSITE" id="PS00109">
    <property type="entry name" value="PROTEIN_KINASE_TYR"/>
    <property type="match status" value="1"/>
</dbReference>
<reference evidence="17" key="1">
    <citation type="journal article" date="2020" name="Stud. Mycol.">
        <title>101 Dothideomycetes genomes: a test case for predicting lifestyles and emergence of pathogens.</title>
        <authorList>
            <person name="Haridas S."/>
            <person name="Albert R."/>
            <person name="Binder M."/>
            <person name="Bloem J."/>
            <person name="Labutti K."/>
            <person name="Salamov A."/>
            <person name="Andreopoulos B."/>
            <person name="Baker S."/>
            <person name="Barry K."/>
            <person name="Bills G."/>
            <person name="Bluhm B."/>
            <person name="Cannon C."/>
            <person name="Castanera R."/>
            <person name="Culley D."/>
            <person name="Daum C."/>
            <person name="Ezra D."/>
            <person name="Gonzalez J."/>
            <person name="Henrissat B."/>
            <person name="Kuo A."/>
            <person name="Liang C."/>
            <person name="Lipzen A."/>
            <person name="Lutzoni F."/>
            <person name="Magnuson J."/>
            <person name="Mondo S."/>
            <person name="Nolan M."/>
            <person name="Ohm R."/>
            <person name="Pangilinan J."/>
            <person name="Park H.-J."/>
            <person name="Ramirez L."/>
            <person name="Alfaro M."/>
            <person name="Sun H."/>
            <person name="Tritt A."/>
            <person name="Yoshinaga Y."/>
            <person name="Zwiers L.-H."/>
            <person name="Turgeon B."/>
            <person name="Goodwin S."/>
            <person name="Spatafora J."/>
            <person name="Crous P."/>
            <person name="Grigoriev I."/>
        </authorList>
    </citation>
    <scope>NUCLEOTIDE SEQUENCE</scope>
    <source>
        <strain evidence="17">CBS 109.77</strain>
    </source>
</reference>
<comment type="catalytic activity">
    <reaction evidence="14">
        <text>L-seryl-[protein] + ATP = O-phospho-L-seryl-[protein] + ADP + H(+)</text>
        <dbReference type="Rhea" id="RHEA:17989"/>
        <dbReference type="Rhea" id="RHEA-COMP:9863"/>
        <dbReference type="Rhea" id="RHEA-COMP:11604"/>
        <dbReference type="ChEBI" id="CHEBI:15378"/>
        <dbReference type="ChEBI" id="CHEBI:29999"/>
        <dbReference type="ChEBI" id="CHEBI:30616"/>
        <dbReference type="ChEBI" id="CHEBI:83421"/>
        <dbReference type="ChEBI" id="CHEBI:456216"/>
        <dbReference type="EC" id="2.7.11.1"/>
    </reaction>
</comment>
<dbReference type="EMBL" id="MU002167">
    <property type="protein sequence ID" value="KAF2789049.1"/>
    <property type="molecule type" value="Genomic_DNA"/>
</dbReference>
<dbReference type="PANTHER" id="PTHR47634">
    <property type="entry name" value="PROTEIN KINASE DOMAIN-CONTAINING PROTEIN-RELATED"/>
    <property type="match status" value="1"/>
</dbReference>
<dbReference type="SMART" id="SM00220">
    <property type="entry name" value="S_TKc"/>
    <property type="match status" value="1"/>
</dbReference>
<evidence type="ECO:0000256" key="3">
    <source>
        <dbReference type="ARBA" id="ARBA00012513"/>
    </source>
</evidence>
<feature type="non-terminal residue" evidence="17">
    <location>
        <position position="1"/>
    </location>
</feature>
<keyword evidence="10 15" id="KW-0067">ATP-binding</keyword>
<keyword evidence="7" id="KW-0808">Transferase</keyword>
<evidence type="ECO:0000256" key="4">
    <source>
        <dbReference type="ARBA" id="ARBA00013948"/>
    </source>
</evidence>
<dbReference type="PROSITE" id="PS50011">
    <property type="entry name" value="PROTEIN_KINASE_DOM"/>
    <property type="match status" value="1"/>
</dbReference>
<dbReference type="OrthoDB" id="5979581at2759"/>
<dbReference type="Gene3D" id="3.30.200.20">
    <property type="entry name" value="Phosphorylase Kinase, domain 1"/>
    <property type="match status" value="1"/>
</dbReference>
<dbReference type="GO" id="GO:0000245">
    <property type="term" value="P:spliceosomal complex assembly"/>
    <property type="evidence" value="ECO:0007669"/>
    <property type="project" value="TreeGrafter"/>
</dbReference>
<evidence type="ECO:0000313" key="17">
    <source>
        <dbReference type="EMBL" id="KAF2789049.1"/>
    </source>
</evidence>
<dbReference type="EC" id="2.7.11.1" evidence="3"/>
<feature type="domain" description="Protein kinase" evidence="16">
    <location>
        <begin position="33"/>
        <end position="308"/>
    </location>
</feature>
<name>A0A6A6WY77_9PLEO</name>
<dbReference type="InterPro" id="IPR008266">
    <property type="entry name" value="Tyr_kinase_AS"/>
</dbReference>
<evidence type="ECO:0000256" key="13">
    <source>
        <dbReference type="ARBA" id="ARBA00047899"/>
    </source>
</evidence>
<dbReference type="Gene3D" id="1.10.510.10">
    <property type="entry name" value="Transferase(Phosphotransferase) domain 1"/>
    <property type="match status" value="1"/>
</dbReference>
<sequence length="308" mass="33847">FQSPVFNNVEDVDTYRPGGHHPVNLGDVLGHKFKIIHKLGNGGFALVWLAQDLDQHGYVALKILRADAPDREIKVLEYLKNSAINVQITKLHDTFTIHGPNGVHQCLVLDFGGPSLKHLSLYCKRPPLSFLKAAARKLAEGLAALHSAGVCHGDLTHTNVLFEITGLHNWTEDEIYRYLGPPKTAPLLLLDGRPAPGFAPTHVVDALDYSHLNMEQLSSNVLIVDFGEAFFEDNVPKGLGTPASFSGPEMLFGYPPSYAVDLWALGCLIFEIHTFRVLVPAFFGTSEEALAMAIETVGALPEEWQDSY</sequence>
<evidence type="ECO:0000256" key="10">
    <source>
        <dbReference type="ARBA" id="ARBA00022840"/>
    </source>
</evidence>
<dbReference type="PROSITE" id="PS00107">
    <property type="entry name" value="PROTEIN_KINASE_ATP"/>
    <property type="match status" value="1"/>
</dbReference>
<dbReference type="Pfam" id="PF00069">
    <property type="entry name" value="Pkinase"/>
    <property type="match status" value="1"/>
</dbReference>
<accession>A0A6A6WY77</accession>
<proteinExistence type="predicted"/>
<evidence type="ECO:0000313" key="18">
    <source>
        <dbReference type="Proteomes" id="UP000799757"/>
    </source>
</evidence>